<accession>A0A951QR14</accession>
<reference evidence="1" key="2">
    <citation type="journal article" date="2022" name="Microbiol. Resour. Announc.">
        <title>Metagenome Sequencing to Explore Phylogenomics of Terrestrial Cyanobacteria.</title>
        <authorList>
            <person name="Ward R.D."/>
            <person name="Stajich J.E."/>
            <person name="Johansen J.R."/>
            <person name="Huntemann M."/>
            <person name="Clum A."/>
            <person name="Foster B."/>
            <person name="Foster B."/>
            <person name="Roux S."/>
            <person name="Palaniappan K."/>
            <person name="Varghese N."/>
            <person name="Mukherjee S."/>
            <person name="Reddy T.B.K."/>
            <person name="Daum C."/>
            <person name="Copeland A."/>
            <person name="Chen I.A."/>
            <person name="Ivanova N.N."/>
            <person name="Kyrpides N.C."/>
            <person name="Shapiro N."/>
            <person name="Eloe-Fadrosh E.A."/>
            <person name="Pietrasiak N."/>
        </authorList>
    </citation>
    <scope>NUCLEOTIDE SEQUENCE</scope>
    <source>
        <strain evidence="1">GSE-NOS-MK-12-04C</strain>
    </source>
</reference>
<comment type="caution">
    <text evidence="1">The sequence shown here is derived from an EMBL/GenBank/DDBJ whole genome shotgun (WGS) entry which is preliminary data.</text>
</comment>
<dbReference type="AlphaFoldDB" id="A0A951QR14"/>
<evidence type="ECO:0000313" key="2">
    <source>
        <dbReference type="Proteomes" id="UP000729701"/>
    </source>
</evidence>
<dbReference type="Proteomes" id="UP000729701">
    <property type="component" value="Unassembled WGS sequence"/>
</dbReference>
<name>A0A951QR14_9CYAN</name>
<proteinExistence type="predicted"/>
<dbReference type="EMBL" id="JAHHGZ010000031">
    <property type="protein sequence ID" value="MBW4670490.1"/>
    <property type="molecule type" value="Genomic_DNA"/>
</dbReference>
<evidence type="ECO:0000313" key="1">
    <source>
        <dbReference type="EMBL" id="MBW4670490.1"/>
    </source>
</evidence>
<organism evidence="1 2">
    <name type="scientific">Cyanomargarita calcarea GSE-NOS-MK-12-04C</name>
    <dbReference type="NCBI Taxonomy" id="2839659"/>
    <lineage>
        <taxon>Bacteria</taxon>
        <taxon>Bacillati</taxon>
        <taxon>Cyanobacteriota</taxon>
        <taxon>Cyanophyceae</taxon>
        <taxon>Nostocales</taxon>
        <taxon>Cyanomargaritaceae</taxon>
        <taxon>Cyanomargarita</taxon>
    </lineage>
</organism>
<evidence type="ECO:0008006" key="3">
    <source>
        <dbReference type="Google" id="ProtNLM"/>
    </source>
</evidence>
<reference evidence="1" key="1">
    <citation type="submission" date="2021-05" db="EMBL/GenBank/DDBJ databases">
        <authorList>
            <person name="Pietrasiak N."/>
            <person name="Ward R."/>
            <person name="Stajich J.E."/>
            <person name="Kurbessoian T."/>
        </authorList>
    </citation>
    <scope>NUCLEOTIDE SEQUENCE</scope>
    <source>
        <strain evidence="1">GSE-NOS-MK-12-04C</strain>
    </source>
</reference>
<sequence length="35" mass="3936">MGLVVNALVLWNTYYMDAALTFIGSQQSINQNVIF</sequence>
<protein>
    <recommendedName>
        <fullName evidence="3">Tn3 transposase DDE domain-containing protein</fullName>
    </recommendedName>
</protein>
<gene>
    <name evidence="1" type="ORF">KME60_24500</name>
</gene>